<dbReference type="InterPro" id="IPR014036">
    <property type="entry name" value="DeoR-like_C"/>
</dbReference>
<sequence>MADELSYHDNIDVYVLGGKMRCRGVCDDMMTLRQLEAMRFDKGFLTGYGVSSEYGLSNTSINTAALHKTVIENSISSVVLVPSYKIGRTGFSVVDEIEKISILITNKDADKLEIKKIKDKGIKVILV</sequence>
<name>A0A7X2MZ24_9CLOT</name>
<dbReference type="PANTHER" id="PTHR30363">
    <property type="entry name" value="HTH-TYPE TRANSCRIPTIONAL REGULATOR SRLR-RELATED"/>
    <property type="match status" value="1"/>
</dbReference>
<dbReference type="InterPro" id="IPR037171">
    <property type="entry name" value="NagB/RpiA_transferase-like"/>
</dbReference>
<dbReference type="SMART" id="SM01134">
    <property type="entry name" value="DeoRC"/>
    <property type="match status" value="1"/>
</dbReference>
<accession>A0A7X2MZ24</accession>
<evidence type="ECO:0000313" key="2">
    <source>
        <dbReference type="EMBL" id="MSR91707.1"/>
    </source>
</evidence>
<dbReference type="AlphaFoldDB" id="A0A7X2MZ24"/>
<organism evidence="2 3">
    <name type="scientific">Inconstantimicrobium porci</name>
    <dbReference type="NCBI Taxonomy" id="2652291"/>
    <lineage>
        <taxon>Bacteria</taxon>
        <taxon>Bacillati</taxon>
        <taxon>Bacillota</taxon>
        <taxon>Clostridia</taxon>
        <taxon>Eubacteriales</taxon>
        <taxon>Clostridiaceae</taxon>
        <taxon>Inconstantimicrobium</taxon>
    </lineage>
</organism>
<protein>
    <recommendedName>
        <fullName evidence="1">DeoR-like transcriptional repressor C-terminal sensor domain-containing protein</fullName>
    </recommendedName>
</protein>
<dbReference type="Pfam" id="PF00455">
    <property type="entry name" value="DeoRC"/>
    <property type="match status" value="1"/>
</dbReference>
<dbReference type="PANTHER" id="PTHR30363:SF44">
    <property type="entry name" value="AGA OPERON TRANSCRIPTIONAL REPRESSOR-RELATED"/>
    <property type="match status" value="1"/>
</dbReference>
<gene>
    <name evidence="2" type="ORF">FYJ33_09925</name>
</gene>
<dbReference type="SUPFAM" id="SSF100950">
    <property type="entry name" value="NagB/RpiA/CoA transferase-like"/>
    <property type="match status" value="1"/>
</dbReference>
<evidence type="ECO:0000313" key="3">
    <source>
        <dbReference type="Proteomes" id="UP000460287"/>
    </source>
</evidence>
<proteinExistence type="predicted"/>
<dbReference type="EMBL" id="VULX01000014">
    <property type="protein sequence ID" value="MSR91707.1"/>
    <property type="molecule type" value="Genomic_DNA"/>
</dbReference>
<dbReference type="Proteomes" id="UP000460287">
    <property type="component" value="Unassembled WGS sequence"/>
</dbReference>
<comment type="caution">
    <text evidence="2">The sequence shown here is derived from an EMBL/GenBank/DDBJ whole genome shotgun (WGS) entry which is preliminary data.</text>
</comment>
<feature type="domain" description="DeoR-like transcriptional repressor C-terminal sensor" evidence="1">
    <location>
        <begin position="2"/>
        <end position="106"/>
    </location>
</feature>
<dbReference type="InterPro" id="IPR050313">
    <property type="entry name" value="Carb_Metab_HTH_regulators"/>
</dbReference>
<reference evidence="2 3" key="1">
    <citation type="submission" date="2019-08" db="EMBL/GenBank/DDBJ databases">
        <title>In-depth cultivation of the pig gut microbiome towards novel bacterial diversity and tailored functional studies.</title>
        <authorList>
            <person name="Wylensek D."/>
            <person name="Hitch T.C.A."/>
            <person name="Clavel T."/>
        </authorList>
    </citation>
    <scope>NUCLEOTIDE SEQUENCE [LARGE SCALE GENOMIC DNA]</scope>
    <source>
        <strain evidence="2 3">WCA-383-APC-5B</strain>
    </source>
</reference>
<evidence type="ECO:0000259" key="1">
    <source>
        <dbReference type="Pfam" id="PF00455"/>
    </source>
</evidence>
<keyword evidence="3" id="KW-1185">Reference proteome</keyword>